<accession>A0A1G7EBA8</accession>
<organism evidence="2 3">
    <name type="scientific">Cellulophaga baltica</name>
    <dbReference type="NCBI Taxonomy" id="76594"/>
    <lineage>
        <taxon>Bacteria</taxon>
        <taxon>Pseudomonadati</taxon>
        <taxon>Bacteroidota</taxon>
        <taxon>Flavobacteriia</taxon>
        <taxon>Flavobacteriales</taxon>
        <taxon>Flavobacteriaceae</taxon>
        <taxon>Cellulophaga</taxon>
    </lineage>
</organism>
<name>A0A1G7EBA8_9FLAO</name>
<dbReference type="AlphaFoldDB" id="A0A1G7EBA8"/>
<dbReference type="Proteomes" id="UP000182114">
    <property type="component" value="Unassembled WGS sequence"/>
</dbReference>
<evidence type="ECO:0000313" key="2">
    <source>
        <dbReference type="EMBL" id="SDE60971.1"/>
    </source>
</evidence>
<gene>
    <name evidence="2" type="ORF">SAMN04487992_102218</name>
</gene>
<reference evidence="3" key="1">
    <citation type="submission" date="2016-10" db="EMBL/GenBank/DDBJ databases">
        <authorList>
            <person name="Varghese N."/>
            <person name="Submissions S."/>
        </authorList>
    </citation>
    <scope>NUCLEOTIDE SEQUENCE [LARGE SCALE GENOMIC DNA]</scope>
    <source>
        <strain evidence="3">DSM 24729</strain>
    </source>
</reference>
<keyword evidence="1" id="KW-0812">Transmembrane</keyword>
<dbReference type="EMBL" id="FNBD01000002">
    <property type="protein sequence ID" value="SDE60971.1"/>
    <property type="molecule type" value="Genomic_DNA"/>
</dbReference>
<feature type="transmembrane region" description="Helical" evidence="1">
    <location>
        <begin position="26"/>
        <end position="47"/>
    </location>
</feature>
<sequence>MNSINLSDRGLSICHKNNCVNIKGNLAKAIAFGLATIIVIGGIAAILKQPN</sequence>
<keyword evidence="3" id="KW-1185">Reference proteome</keyword>
<protein>
    <submittedName>
        <fullName evidence="2">Uncharacterized protein</fullName>
    </submittedName>
</protein>
<keyword evidence="1" id="KW-0472">Membrane</keyword>
<evidence type="ECO:0000256" key="1">
    <source>
        <dbReference type="SAM" id="Phobius"/>
    </source>
</evidence>
<evidence type="ECO:0000313" key="3">
    <source>
        <dbReference type="Proteomes" id="UP000182114"/>
    </source>
</evidence>
<proteinExistence type="predicted"/>
<keyword evidence="1" id="KW-1133">Transmembrane helix</keyword>